<dbReference type="EMBL" id="BK032621">
    <property type="protein sequence ID" value="DAF51733.1"/>
    <property type="molecule type" value="Genomic_DNA"/>
</dbReference>
<evidence type="ECO:0000313" key="1">
    <source>
        <dbReference type="EMBL" id="DAF51733.1"/>
    </source>
</evidence>
<name>A0A8S5SL04_9CAUD</name>
<protein>
    <submittedName>
        <fullName evidence="1">Uncharacterized protein</fullName>
    </submittedName>
</protein>
<reference evidence="1" key="1">
    <citation type="journal article" date="2021" name="Proc. Natl. Acad. Sci. U.S.A.">
        <title>A Catalog of Tens of Thousands of Viruses from Human Metagenomes Reveals Hidden Associations with Chronic Diseases.</title>
        <authorList>
            <person name="Tisza M.J."/>
            <person name="Buck C.B."/>
        </authorList>
    </citation>
    <scope>NUCLEOTIDE SEQUENCE</scope>
    <source>
        <strain evidence="1">CtJYR23</strain>
    </source>
</reference>
<proteinExistence type="predicted"/>
<organism evidence="1">
    <name type="scientific">Siphoviridae sp. ctJYR23</name>
    <dbReference type="NCBI Taxonomy" id="2827837"/>
    <lineage>
        <taxon>Viruses</taxon>
        <taxon>Duplodnaviria</taxon>
        <taxon>Heunggongvirae</taxon>
        <taxon>Uroviricota</taxon>
        <taxon>Caudoviricetes</taxon>
    </lineage>
</organism>
<accession>A0A8S5SL04</accession>
<sequence length="91" mass="10750">METNHKMPRPLNENLGMKLSAWLSEVEEYFKENEYAQSAFFELLQCKEHFGFAAEEWEFITKALSSMLSLSFITQKNSQAIEDFYEDYNGF</sequence>